<proteinExistence type="predicted"/>
<sequence length="427" mass="47785">MRSNFHPSSNASQTNTQQSSNTDTAAWTQTSPSVQLTPTIIAMCIDFFAGNSMDPTWAVPADSPTNPFGRIHRLRHDITLPPPTSFMKHLPLHFQLLHPHVPLNYTLAHLQNLIAYVFDPAKKDEITALYNLRHPLSRLSCTVSLTKGKGKESTVPTDLVGHLFEVQTQVKVGQDGMIEEGLTWVKSSTTHDPYHYPANDLEGTLFLDDESDQWRWEAEEDIQLAKVWPKGGDLFRAIHHDAHTQIHITINMMKIPPQKGVGNRPCLFLAYGSISLSNPDGTLRLGTVETTRWNRVGADEHFLEAEAFKDHIGKGVDEDDLDEDAEGELNPDLSSATLPLYKMESSPFLASDSLNPVTPFPAEPLLHGRIEYQNCRLLKLMKENMKDAGLSNEEENEVDNPMDDDADSALEEKPSDWDPFQDGNEIC</sequence>
<evidence type="ECO:0000313" key="3">
    <source>
        <dbReference type="Proteomes" id="UP000053989"/>
    </source>
</evidence>
<accession>A0A0C3A8Y0</accession>
<name>A0A0C3A8Y0_9AGAM</name>
<reference evidence="3" key="2">
    <citation type="submission" date="2015-01" db="EMBL/GenBank/DDBJ databases">
        <title>Evolutionary Origins and Diversification of the Mycorrhizal Mutualists.</title>
        <authorList>
            <consortium name="DOE Joint Genome Institute"/>
            <consortium name="Mycorrhizal Genomics Consortium"/>
            <person name="Kohler A."/>
            <person name="Kuo A."/>
            <person name="Nagy L.G."/>
            <person name="Floudas D."/>
            <person name="Copeland A."/>
            <person name="Barry K.W."/>
            <person name="Cichocki N."/>
            <person name="Veneault-Fourrey C."/>
            <person name="LaButti K."/>
            <person name="Lindquist E.A."/>
            <person name="Lipzen A."/>
            <person name="Lundell T."/>
            <person name="Morin E."/>
            <person name="Murat C."/>
            <person name="Riley R."/>
            <person name="Ohm R."/>
            <person name="Sun H."/>
            <person name="Tunlid A."/>
            <person name="Henrissat B."/>
            <person name="Grigoriev I.V."/>
            <person name="Hibbett D.S."/>
            <person name="Martin F."/>
        </authorList>
    </citation>
    <scope>NUCLEOTIDE SEQUENCE [LARGE SCALE GENOMIC DNA]</scope>
    <source>
        <strain evidence="3">Foug A</strain>
    </source>
</reference>
<dbReference type="InParanoid" id="A0A0C3A8Y0"/>
<protein>
    <submittedName>
        <fullName evidence="2">Uncharacterized protein</fullName>
    </submittedName>
</protein>
<dbReference type="AlphaFoldDB" id="A0A0C3A8Y0"/>
<dbReference type="Proteomes" id="UP000053989">
    <property type="component" value="Unassembled WGS sequence"/>
</dbReference>
<evidence type="ECO:0000256" key="1">
    <source>
        <dbReference type="SAM" id="MobiDB-lite"/>
    </source>
</evidence>
<keyword evidence="3" id="KW-1185">Reference proteome</keyword>
<dbReference type="STRING" id="1036808.A0A0C3A8Y0"/>
<organism evidence="2 3">
    <name type="scientific">Scleroderma citrinum Foug A</name>
    <dbReference type="NCBI Taxonomy" id="1036808"/>
    <lineage>
        <taxon>Eukaryota</taxon>
        <taxon>Fungi</taxon>
        <taxon>Dikarya</taxon>
        <taxon>Basidiomycota</taxon>
        <taxon>Agaricomycotina</taxon>
        <taxon>Agaricomycetes</taxon>
        <taxon>Agaricomycetidae</taxon>
        <taxon>Boletales</taxon>
        <taxon>Sclerodermatineae</taxon>
        <taxon>Sclerodermataceae</taxon>
        <taxon>Scleroderma</taxon>
    </lineage>
</organism>
<evidence type="ECO:0000313" key="2">
    <source>
        <dbReference type="EMBL" id="KIM61337.1"/>
    </source>
</evidence>
<feature type="region of interest" description="Disordered" evidence="1">
    <location>
        <begin position="388"/>
        <end position="427"/>
    </location>
</feature>
<feature type="region of interest" description="Disordered" evidence="1">
    <location>
        <begin position="1"/>
        <end position="29"/>
    </location>
</feature>
<dbReference type="HOGENOM" id="CLU_019697_0_0_1"/>
<gene>
    <name evidence="2" type="ORF">SCLCIDRAFT_25966</name>
</gene>
<reference evidence="2 3" key="1">
    <citation type="submission" date="2014-04" db="EMBL/GenBank/DDBJ databases">
        <authorList>
            <consortium name="DOE Joint Genome Institute"/>
            <person name="Kuo A."/>
            <person name="Kohler A."/>
            <person name="Nagy L.G."/>
            <person name="Floudas D."/>
            <person name="Copeland A."/>
            <person name="Barry K.W."/>
            <person name="Cichocki N."/>
            <person name="Veneault-Fourrey C."/>
            <person name="LaButti K."/>
            <person name="Lindquist E.A."/>
            <person name="Lipzen A."/>
            <person name="Lundell T."/>
            <person name="Morin E."/>
            <person name="Murat C."/>
            <person name="Sun H."/>
            <person name="Tunlid A."/>
            <person name="Henrissat B."/>
            <person name="Grigoriev I.V."/>
            <person name="Hibbett D.S."/>
            <person name="Martin F."/>
            <person name="Nordberg H.P."/>
            <person name="Cantor M.N."/>
            <person name="Hua S.X."/>
        </authorList>
    </citation>
    <scope>NUCLEOTIDE SEQUENCE [LARGE SCALE GENOMIC DNA]</scope>
    <source>
        <strain evidence="2 3">Foug A</strain>
    </source>
</reference>
<dbReference type="OrthoDB" id="2940229at2759"/>
<dbReference type="EMBL" id="KN822053">
    <property type="protein sequence ID" value="KIM61337.1"/>
    <property type="molecule type" value="Genomic_DNA"/>
</dbReference>
<feature type="compositionally biased region" description="Low complexity" evidence="1">
    <location>
        <begin position="8"/>
        <end position="22"/>
    </location>
</feature>
<feature type="compositionally biased region" description="Acidic residues" evidence="1">
    <location>
        <begin position="392"/>
        <end position="409"/>
    </location>
</feature>